<protein>
    <submittedName>
        <fullName evidence="1">Uncharacterized protein</fullName>
    </submittedName>
</protein>
<dbReference type="Proteomes" id="UP000463700">
    <property type="component" value="Unassembled WGS sequence"/>
</dbReference>
<name>A0A6N6W7I2_9BURK</name>
<dbReference type="RefSeq" id="WP_154564725.1">
    <property type="nucleotide sequence ID" value="NZ_JAQQFQ010000046.1"/>
</dbReference>
<dbReference type="AlphaFoldDB" id="A0A6N6W7I2"/>
<dbReference type="OrthoDB" id="9096701at2"/>
<organism evidence="1 2">
    <name type="scientific">Paraburkholderia madseniana</name>
    <dbReference type="NCBI Taxonomy" id="2599607"/>
    <lineage>
        <taxon>Bacteria</taxon>
        <taxon>Pseudomonadati</taxon>
        <taxon>Pseudomonadota</taxon>
        <taxon>Betaproteobacteria</taxon>
        <taxon>Burkholderiales</taxon>
        <taxon>Burkholderiaceae</taxon>
        <taxon>Paraburkholderia</taxon>
    </lineage>
</organism>
<comment type="caution">
    <text evidence="1">The sequence shown here is derived from an EMBL/GenBank/DDBJ whole genome shotgun (WGS) entry which is preliminary data.</text>
</comment>
<reference evidence="1 2" key="1">
    <citation type="journal article" date="2020" name="Int. J. Syst. Evol. Microbiol.">
        <title>Paraburkholderia madseniana sp. nov., a phenolic acid-degrading bacterium isolated from acidic forest soil.</title>
        <authorList>
            <person name="Wilhelm R.C."/>
            <person name="Murphy S.J.L."/>
            <person name="Feriancek N.M."/>
            <person name="Karasz D.C."/>
            <person name="DeRito C.M."/>
            <person name="Newman J.D."/>
            <person name="Buckley D.H."/>
        </authorList>
    </citation>
    <scope>NUCLEOTIDE SEQUENCE [LARGE SCALE GENOMIC DNA]</scope>
    <source>
        <strain evidence="1 2">RP11</strain>
    </source>
</reference>
<sequence length="191" mass="20607">MKADQLQDMLLTLRFEMRRAFGLPGLLGALVIGAAAIVCASTPSVDAGTRDMHEMQDPARVARTANAHHRAGERSEPADAVALDTLPGLFPGFTQSASDIAVIFAQARDSNLTLGSAEYQVTTEAGAPFTRYQVLLPVKDQYSAIRHFLAAVLNNVPNAALQAIHVERPAVDGNILDARVRFELIYRTAQP</sequence>
<evidence type="ECO:0000313" key="2">
    <source>
        <dbReference type="Proteomes" id="UP000463700"/>
    </source>
</evidence>
<evidence type="ECO:0000313" key="1">
    <source>
        <dbReference type="EMBL" id="KAE8756615.1"/>
    </source>
</evidence>
<dbReference type="EMBL" id="VOSW01000060">
    <property type="protein sequence ID" value="KAE8756615.1"/>
    <property type="molecule type" value="Genomic_DNA"/>
</dbReference>
<accession>A0A6N6W7I2</accession>
<proteinExistence type="predicted"/>
<gene>
    <name evidence="1" type="ORF">FSO04_28305</name>
</gene>